<dbReference type="GO" id="GO:0006826">
    <property type="term" value="P:iron ion transport"/>
    <property type="evidence" value="ECO:0007669"/>
    <property type="project" value="UniProtKB-KW"/>
</dbReference>
<dbReference type="InterPro" id="IPR051535">
    <property type="entry name" value="Siderophore_ABC-ATPase"/>
</dbReference>
<keyword evidence="4" id="KW-0410">Iron transport</keyword>
<dbReference type="Proteomes" id="UP000000486">
    <property type="component" value="Chromosome"/>
</dbReference>
<keyword evidence="7" id="KW-0408">Iron</keyword>
<dbReference type="PROSITE" id="PS50893">
    <property type="entry name" value="ABC_TRANSPORTER_2"/>
    <property type="match status" value="1"/>
</dbReference>
<dbReference type="PANTHER" id="PTHR42771">
    <property type="entry name" value="IRON(3+)-HYDROXAMATE IMPORT ATP-BINDING PROTEIN FHUC"/>
    <property type="match status" value="1"/>
</dbReference>
<evidence type="ECO:0000256" key="1">
    <source>
        <dbReference type="ARBA" id="ARBA00004202"/>
    </source>
</evidence>
<dbReference type="Pfam" id="PF00005">
    <property type="entry name" value="ABC_tran"/>
    <property type="match status" value="1"/>
</dbReference>
<dbReference type="SUPFAM" id="SSF52540">
    <property type="entry name" value="P-loop containing nucleoside triphosphate hydrolases"/>
    <property type="match status" value="1"/>
</dbReference>
<evidence type="ECO:0000256" key="6">
    <source>
        <dbReference type="ARBA" id="ARBA00022840"/>
    </source>
</evidence>
<evidence type="ECO:0000313" key="12">
    <source>
        <dbReference type="Proteomes" id="UP000000486"/>
    </source>
</evidence>
<protein>
    <submittedName>
        <fullName evidence="11">Putative iron complex uptake ABC transporter, ATP binding protein</fullName>
    </submittedName>
</protein>
<dbReference type="GO" id="GO:0005524">
    <property type="term" value="F:ATP binding"/>
    <property type="evidence" value="ECO:0007669"/>
    <property type="project" value="UniProtKB-KW"/>
</dbReference>
<evidence type="ECO:0000259" key="10">
    <source>
        <dbReference type="PROSITE" id="PS50893"/>
    </source>
</evidence>
<evidence type="ECO:0000256" key="9">
    <source>
        <dbReference type="ARBA" id="ARBA00023136"/>
    </source>
</evidence>
<dbReference type="KEGG" id="lmq:LMM7_2469"/>
<dbReference type="InterPro" id="IPR017871">
    <property type="entry name" value="ABC_transporter-like_CS"/>
</dbReference>
<dbReference type="GO" id="GO:0005886">
    <property type="term" value="C:plasma membrane"/>
    <property type="evidence" value="ECO:0007669"/>
    <property type="project" value="UniProtKB-SubCell"/>
</dbReference>
<dbReference type="RefSeq" id="WP_003730019.1">
    <property type="nucleotide sequence ID" value="NC_017537.1"/>
</dbReference>
<evidence type="ECO:0000256" key="3">
    <source>
        <dbReference type="ARBA" id="ARBA00022475"/>
    </source>
</evidence>
<proteinExistence type="predicted"/>
<dbReference type="Gene3D" id="3.40.50.300">
    <property type="entry name" value="P-loop containing nucleotide triphosphate hydrolases"/>
    <property type="match status" value="1"/>
</dbReference>
<accession>A0A0E0UYS3</accession>
<keyword evidence="9" id="KW-0472">Membrane</keyword>
<dbReference type="InterPro" id="IPR027417">
    <property type="entry name" value="P-loop_NTPase"/>
</dbReference>
<reference evidence="11 12" key="1">
    <citation type="journal article" date="2011" name="J. Bacteriol.">
        <title>Genome sequence of the nonpathogenic Listeria monocytogenes serovar 4a strain M7.</title>
        <authorList>
            <person name="Chen J."/>
            <person name="Xia Y."/>
            <person name="Cheng C."/>
            <person name="Fang C."/>
            <person name="Shan Y."/>
            <person name="Jin G."/>
            <person name="Fang W."/>
        </authorList>
    </citation>
    <scope>NUCLEOTIDE SEQUENCE [LARGE SCALE GENOMIC DNA]</scope>
    <source>
        <strain evidence="11 12">M7</strain>
    </source>
</reference>
<dbReference type="InterPro" id="IPR003439">
    <property type="entry name" value="ABC_transporter-like_ATP-bd"/>
</dbReference>
<dbReference type="AlphaFoldDB" id="A0A0E0UYS3"/>
<keyword evidence="6" id="KW-0067">ATP-binding</keyword>
<dbReference type="PANTHER" id="PTHR42771:SF11">
    <property type="entry name" value="FERRICHROME TRANSPORT ATP-BINDING PROTEIN FHUC"/>
    <property type="match status" value="1"/>
</dbReference>
<keyword evidence="2" id="KW-0813">Transport</keyword>
<evidence type="ECO:0000256" key="4">
    <source>
        <dbReference type="ARBA" id="ARBA00022496"/>
    </source>
</evidence>
<feature type="domain" description="ABC transporter" evidence="10">
    <location>
        <begin position="5"/>
        <end position="241"/>
    </location>
</feature>
<dbReference type="CDD" id="cd03214">
    <property type="entry name" value="ABC_Iron-Siderophores_B12_Hemin"/>
    <property type="match status" value="1"/>
</dbReference>
<keyword evidence="5" id="KW-0547">Nucleotide-binding</keyword>
<organism evidence="11 12">
    <name type="scientific">Listeria monocytogenes serotype 4a (strain M7)</name>
    <dbReference type="NCBI Taxonomy" id="1030009"/>
    <lineage>
        <taxon>Bacteria</taxon>
        <taxon>Bacillati</taxon>
        <taxon>Bacillota</taxon>
        <taxon>Bacilli</taxon>
        <taxon>Bacillales</taxon>
        <taxon>Listeriaceae</taxon>
        <taxon>Listeria</taxon>
    </lineage>
</organism>
<dbReference type="PROSITE" id="PS00211">
    <property type="entry name" value="ABC_TRANSPORTER_1"/>
    <property type="match status" value="1"/>
</dbReference>
<dbReference type="HOGENOM" id="CLU_000604_1_11_9"/>
<evidence type="ECO:0000256" key="5">
    <source>
        <dbReference type="ARBA" id="ARBA00022741"/>
    </source>
</evidence>
<name>A0A0E0UYS3_LISMM</name>
<sequence length="263" mass="29778">MKSALELKNVSFSRKRDFEMKNVSASIPEGKITTLIGPNGSGKSTMLRLMMRLLTPDSGEIFLNDKNITEIPSKDLAKKMTMLSQAPEGLVDVMVHDLVAYGRLPHRSWLSTLQEEDEAVIHWAIKVCNLEELAYRPLHSLSGGERQRAWLAMALAQKTPILLLDEPTTYLDIAHQLELLDLLVHLNKEYNLTIVLVLHDLNQAAIYSDYVFVCENGQLVKDGSPREVFTTELLRDVFHITADITEKDGKQHIHPLASTRFEY</sequence>
<gene>
    <name evidence="11" type="primary">fecE</name>
    <name evidence="11" type="ordered locus">LMM7_2469</name>
</gene>
<dbReference type="InterPro" id="IPR003593">
    <property type="entry name" value="AAA+_ATPase"/>
</dbReference>
<comment type="subcellular location">
    <subcellularLocation>
        <location evidence="1">Cell membrane</location>
        <topology evidence="1">Peripheral membrane protein</topology>
    </subcellularLocation>
</comment>
<dbReference type="PATRIC" id="fig|1030009.3.peg.2459"/>
<dbReference type="EMBL" id="CP002816">
    <property type="protein sequence ID" value="AEH93474.1"/>
    <property type="molecule type" value="Genomic_DNA"/>
</dbReference>
<dbReference type="FunFam" id="3.40.50.300:FF:000134">
    <property type="entry name" value="Iron-enterobactin ABC transporter ATP-binding protein"/>
    <property type="match status" value="1"/>
</dbReference>
<evidence type="ECO:0000313" key="11">
    <source>
        <dbReference type="EMBL" id="AEH93474.1"/>
    </source>
</evidence>
<keyword evidence="8" id="KW-0406">Ion transport</keyword>
<dbReference type="GO" id="GO:0016887">
    <property type="term" value="F:ATP hydrolysis activity"/>
    <property type="evidence" value="ECO:0007669"/>
    <property type="project" value="InterPro"/>
</dbReference>
<keyword evidence="3" id="KW-1003">Cell membrane</keyword>
<evidence type="ECO:0000256" key="7">
    <source>
        <dbReference type="ARBA" id="ARBA00023004"/>
    </source>
</evidence>
<dbReference type="SMART" id="SM00382">
    <property type="entry name" value="AAA"/>
    <property type="match status" value="1"/>
</dbReference>
<evidence type="ECO:0000256" key="8">
    <source>
        <dbReference type="ARBA" id="ARBA00023065"/>
    </source>
</evidence>
<evidence type="ECO:0000256" key="2">
    <source>
        <dbReference type="ARBA" id="ARBA00022448"/>
    </source>
</evidence>